<dbReference type="Proteomes" id="UP001150238">
    <property type="component" value="Unassembled WGS sequence"/>
</dbReference>
<gene>
    <name evidence="2" type="ORF">C8J55DRAFT_564937</name>
</gene>
<comment type="caution">
    <text evidence="2">The sequence shown here is derived from an EMBL/GenBank/DDBJ whole genome shotgun (WGS) entry which is preliminary data.</text>
</comment>
<dbReference type="SUPFAM" id="SSF81383">
    <property type="entry name" value="F-box domain"/>
    <property type="match status" value="1"/>
</dbReference>
<sequence>MSSAHSLMPPLFSGMVSQSTIRSSYQLPSLEISFTVLPDDILIEVCSYFTRSDISSFAAVSKHCSSVLLPIVYRTISTNAFNTVALDRPLFCILTSAHPASYVCEVLLRSDFPPIKPDVLKAGIRSLDYPASQPVLRSLSICSTTVVLSDVFPHSPRRLTPSILRLECPLLGTRPRNCISIMQSIVSTYLVSLSLEFTAAASQPDENHLFNMLQCIVRKLVNMSSFTLALNTPPNSVNSLLRDGTPAPQTLAFAFKSSWMVMPALCMFLLTATYDYDTQYISVIIWDQDHRSASLPSLVTPLPAPIPTDNVVLAGPIDTTSSPVPPDSETPAASIDCSALPHALDPRDQAHAHNNDDT</sequence>
<reference evidence="2" key="1">
    <citation type="submission" date="2022-08" db="EMBL/GenBank/DDBJ databases">
        <authorList>
            <consortium name="DOE Joint Genome Institute"/>
            <person name="Min B."/>
            <person name="Riley R."/>
            <person name="Sierra-Patev S."/>
            <person name="Naranjo-Ortiz M."/>
            <person name="Looney B."/>
            <person name="Konkel Z."/>
            <person name="Slot J.C."/>
            <person name="Sakamoto Y."/>
            <person name="Steenwyk J.L."/>
            <person name="Rokas A."/>
            <person name="Carro J."/>
            <person name="Camarero S."/>
            <person name="Ferreira P."/>
            <person name="Molpeceres G."/>
            <person name="Ruiz-Duenas F.J."/>
            <person name="Serrano A."/>
            <person name="Henrissat B."/>
            <person name="Drula E."/>
            <person name="Hughes K.W."/>
            <person name="Mata J.L."/>
            <person name="Ishikawa N.K."/>
            <person name="Vargas-Isla R."/>
            <person name="Ushijima S."/>
            <person name="Smith C.A."/>
            <person name="Ahrendt S."/>
            <person name="Andreopoulos W."/>
            <person name="He G."/>
            <person name="Labutti K."/>
            <person name="Lipzen A."/>
            <person name="Ng V."/>
            <person name="Sandor L."/>
            <person name="Barry K."/>
            <person name="Martinez A.T."/>
            <person name="Xiao Y."/>
            <person name="Gibbons J.G."/>
            <person name="Terashima K."/>
            <person name="Hibbett D.S."/>
            <person name="Grigoriev I.V."/>
        </authorList>
    </citation>
    <scope>NUCLEOTIDE SEQUENCE</scope>
    <source>
        <strain evidence="2">Sp2 HRB7682 ss15</strain>
    </source>
</reference>
<feature type="compositionally biased region" description="Basic and acidic residues" evidence="1">
    <location>
        <begin position="344"/>
        <end position="358"/>
    </location>
</feature>
<reference evidence="2" key="2">
    <citation type="journal article" date="2023" name="Proc. Natl. Acad. Sci. U.S.A.">
        <title>A global phylogenomic analysis of the shiitake genus Lentinula.</title>
        <authorList>
            <person name="Sierra-Patev S."/>
            <person name="Min B."/>
            <person name="Naranjo-Ortiz M."/>
            <person name="Looney B."/>
            <person name="Konkel Z."/>
            <person name="Slot J.C."/>
            <person name="Sakamoto Y."/>
            <person name="Steenwyk J.L."/>
            <person name="Rokas A."/>
            <person name="Carro J."/>
            <person name="Camarero S."/>
            <person name="Ferreira P."/>
            <person name="Molpeceres G."/>
            <person name="Ruiz-Duenas F.J."/>
            <person name="Serrano A."/>
            <person name="Henrissat B."/>
            <person name="Drula E."/>
            <person name="Hughes K.W."/>
            <person name="Mata J.L."/>
            <person name="Ishikawa N.K."/>
            <person name="Vargas-Isla R."/>
            <person name="Ushijima S."/>
            <person name="Smith C.A."/>
            <person name="Donoghue J."/>
            <person name="Ahrendt S."/>
            <person name="Andreopoulos W."/>
            <person name="He G."/>
            <person name="LaButti K."/>
            <person name="Lipzen A."/>
            <person name="Ng V."/>
            <person name="Riley R."/>
            <person name="Sandor L."/>
            <person name="Barry K."/>
            <person name="Martinez A.T."/>
            <person name="Xiao Y."/>
            <person name="Gibbons J.G."/>
            <person name="Terashima K."/>
            <person name="Grigoriev I.V."/>
            <person name="Hibbett D."/>
        </authorList>
    </citation>
    <scope>NUCLEOTIDE SEQUENCE</scope>
    <source>
        <strain evidence="2">Sp2 HRB7682 ss15</strain>
    </source>
</reference>
<evidence type="ECO:0000256" key="1">
    <source>
        <dbReference type="SAM" id="MobiDB-lite"/>
    </source>
</evidence>
<dbReference type="AlphaFoldDB" id="A0A9W8ZW25"/>
<feature type="region of interest" description="Disordered" evidence="1">
    <location>
        <begin position="317"/>
        <end position="358"/>
    </location>
</feature>
<organism evidence="2 3">
    <name type="scientific">Lentinula lateritia</name>
    <dbReference type="NCBI Taxonomy" id="40482"/>
    <lineage>
        <taxon>Eukaryota</taxon>
        <taxon>Fungi</taxon>
        <taxon>Dikarya</taxon>
        <taxon>Basidiomycota</taxon>
        <taxon>Agaricomycotina</taxon>
        <taxon>Agaricomycetes</taxon>
        <taxon>Agaricomycetidae</taxon>
        <taxon>Agaricales</taxon>
        <taxon>Marasmiineae</taxon>
        <taxon>Omphalotaceae</taxon>
        <taxon>Lentinula</taxon>
    </lineage>
</organism>
<evidence type="ECO:0000313" key="3">
    <source>
        <dbReference type="Proteomes" id="UP001150238"/>
    </source>
</evidence>
<dbReference type="InterPro" id="IPR036047">
    <property type="entry name" value="F-box-like_dom_sf"/>
</dbReference>
<dbReference type="EMBL" id="JANVFS010000038">
    <property type="protein sequence ID" value="KAJ4468430.1"/>
    <property type="molecule type" value="Genomic_DNA"/>
</dbReference>
<protein>
    <recommendedName>
        <fullName evidence="4">F-box domain-containing protein</fullName>
    </recommendedName>
</protein>
<evidence type="ECO:0008006" key="4">
    <source>
        <dbReference type="Google" id="ProtNLM"/>
    </source>
</evidence>
<evidence type="ECO:0000313" key="2">
    <source>
        <dbReference type="EMBL" id="KAJ4468430.1"/>
    </source>
</evidence>
<accession>A0A9W8ZW25</accession>
<name>A0A9W8ZW25_9AGAR</name>
<proteinExistence type="predicted"/>